<dbReference type="EMBL" id="JBFXLS010000023">
    <property type="protein sequence ID" value="KAL2827781.1"/>
    <property type="molecule type" value="Genomic_DNA"/>
</dbReference>
<evidence type="ECO:0008006" key="3">
    <source>
        <dbReference type="Google" id="ProtNLM"/>
    </source>
</evidence>
<proteinExistence type="predicted"/>
<evidence type="ECO:0000313" key="2">
    <source>
        <dbReference type="Proteomes" id="UP001610335"/>
    </source>
</evidence>
<reference evidence="1 2" key="1">
    <citation type="submission" date="2024-07" db="EMBL/GenBank/DDBJ databases">
        <title>Section-level genome sequencing and comparative genomics of Aspergillus sections Usti and Cavernicolus.</title>
        <authorList>
            <consortium name="Lawrence Berkeley National Laboratory"/>
            <person name="Nybo J.L."/>
            <person name="Vesth T.C."/>
            <person name="Theobald S."/>
            <person name="Frisvad J.C."/>
            <person name="Larsen T.O."/>
            <person name="Kjaerboelling I."/>
            <person name="Rothschild-Mancinelli K."/>
            <person name="Lyhne E.K."/>
            <person name="Kogle M.E."/>
            <person name="Barry K."/>
            <person name="Clum A."/>
            <person name="Na H."/>
            <person name="Ledsgaard L."/>
            <person name="Lin J."/>
            <person name="Lipzen A."/>
            <person name="Kuo A."/>
            <person name="Riley R."/>
            <person name="Mondo S."/>
            <person name="LaButti K."/>
            <person name="Haridas S."/>
            <person name="Pangalinan J."/>
            <person name="Salamov A.A."/>
            <person name="Simmons B.A."/>
            <person name="Magnuson J.K."/>
            <person name="Chen J."/>
            <person name="Drula E."/>
            <person name="Henrissat B."/>
            <person name="Wiebenga A."/>
            <person name="Lubbers R.J."/>
            <person name="Gomes A.C."/>
            <person name="Makela M.R."/>
            <person name="Stajich J."/>
            <person name="Grigoriev I.V."/>
            <person name="Mortensen U.H."/>
            <person name="De vries R.P."/>
            <person name="Baker S.E."/>
            <person name="Andersen M.R."/>
        </authorList>
    </citation>
    <scope>NUCLEOTIDE SEQUENCE [LARGE SCALE GENOMIC DNA]</scope>
    <source>
        <strain evidence="1 2">CBS 600.67</strain>
    </source>
</reference>
<dbReference type="PANTHER" id="PTHR34071:SF2">
    <property type="entry name" value="FLAVIN-NUCLEOTIDE-BINDING PROTEIN"/>
    <property type="match status" value="1"/>
</dbReference>
<keyword evidence="2" id="KW-1185">Reference proteome</keyword>
<protein>
    <recommendedName>
        <fullName evidence="3">Pyridoxamine 5'-phosphate oxidase-domain-containing protein</fullName>
    </recommendedName>
</protein>
<gene>
    <name evidence="1" type="ORF">BDW59DRAFT_160089</name>
</gene>
<dbReference type="Proteomes" id="UP001610335">
    <property type="component" value="Unassembled WGS sequence"/>
</dbReference>
<organism evidence="1 2">
    <name type="scientific">Aspergillus cavernicola</name>
    <dbReference type="NCBI Taxonomy" id="176166"/>
    <lineage>
        <taxon>Eukaryota</taxon>
        <taxon>Fungi</taxon>
        <taxon>Dikarya</taxon>
        <taxon>Ascomycota</taxon>
        <taxon>Pezizomycotina</taxon>
        <taxon>Eurotiomycetes</taxon>
        <taxon>Eurotiomycetidae</taxon>
        <taxon>Eurotiales</taxon>
        <taxon>Aspergillaceae</taxon>
        <taxon>Aspergillus</taxon>
        <taxon>Aspergillus subgen. Nidulantes</taxon>
    </lineage>
</organism>
<accession>A0ABR4IJ33</accession>
<evidence type="ECO:0000313" key="1">
    <source>
        <dbReference type="EMBL" id="KAL2827781.1"/>
    </source>
</evidence>
<dbReference type="SUPFAM" id="SSF50475">
    <property type="entry name" value="FMN-binding split barrel"/>
    <property type="match status" value="1"/>
</dbReference>
<dbReference type="InterPro" id="IPR012349">
    <property type="entry name" value="Split_barrel_FMN-bd"/>
</dbReference>
<dbReference type="Gene3D" id="2.30.110.10">
    <property type="entry name" value="Electron Transport, Fmn-binding Protein, Chain A"/>
    <property type="match status" value="1"/>
</dbReference>
<dbReference type="PANTHER" id="PTHR34071">
    <property type="entry name" value="5-NITROIMIDAZOLE ANTIBIOTICS RESISTANCE PROTEIN, NIMA-FAMILY-RELATED PROTEIN-RELATED"/>
    <property type="match status" value="1"/>
</dbReference>
<name>A0ABR4IJ33_9EURO</name>
<comment type="caution">
    <text evidence="1">The sequence shown here is derived from an EMBL/GenBank/DDBJ whole genome shotgun (WGS) entry which is preliminary data.</text>
</comment>
<sequence length="264" mass="30302">MMIHLANYQYDPEVAAELINASHVLQVTFQQKSEKYPYVIYLPGRIAEPPQDPIPPTPKDQAPPVLYLKGWLPCSILEQLRPDSAGLPITVSTCKTESIYCARSTFGHGLTWRSTVINGTAHALNFENAGADENYKITEKDIKQNEKMWGLHQIINGIIPNEWENTRSPIKKEVDMVLVLRVDIDLKESHVRVRHGFNSWEPTWEPSHPEEYWQGTIPVWETYGEPFHGDTSKEFPTRLKRFFEQQSRKNKGYAIAQAGRNSFP</sequence>